<name>A0A5S6QPX7_TRIMR</name>
<dbReference type="AlphaFoldDB" id="A0A5S6QPX7"/>
<proteinExistence type="inferred from homology"/>
<evidence type="ECO:0000256" key="2">
    <source>
        <dbReference type="ARBA" id="ARBA00006899"/>
    </source>
</evidence>
<evidence type="ECO:0000256" key="10">
    <source>
        <dbReference type="SAM" id="MobiDB-lite"/>
    </source>
</evidence>
<dbReference type="GO" id="GO:0070860">
    <property type="term" value="C:RNA polymerase I core factor complex"/>
    <property type="evidence" value="ECO:0007669"/>
    <property type="project" value="InterPro"/>
</dbReference>
<keyword evidence="5" id="KW-0862">Zinc</keyword>
<evidence type="ECO:0000256" key="1">
    <source>
        <dbReference type="ARBA" id="ARBA00004604"/>
    </source>
</evidence>
<evidence type="ECO:0000256" key="4">
    <source>
        <dbReference type="ARBA" id="ARBA00022771"/>
    </source>
</evidence>
<organism evidence="13 14">
    <name type="scientific">Trichuris muris</name>
    <name type="common">Mouse whipworm</name>
    <dbReference type="NCBI Taxonomy" id="70415"/>
    <lineage>
        <taxon>Eukaryota</taxon>
        <taxon>Metazoa</taxon>
        <taxon>Ecdysozoa</taxon>
        <taxon>Nematoda</taxon>
        <taxon>Enoplea</taxon>
        <taxon>Dorylaimia</taxon>
        <taxon>Trichinellida</taxon>
        <taxon>Trichuridae</taxon>
        <taxon>Trichuris</taxon>
    </lineage>
</organism>
<keyword evidence="9" id="KW-0539">Nucleus</keyword>
<comment type="subcellular location">
    <subcellularLocation>
        <location evidence="1">Nucleus</location>
        <location evidence="1">Nucleolus</location>
    </subcellularLocation>
</comment>
<dbReference type="Proteomes" id="UP000046395">
    <property type="component" value="Unassembled WGS sequence"/>
</dbReference>
<comment type="similarity">
    <text evidence="2">Belongs to the RRN7/TAF1B family.</text>
</comment>
<evidence type="ECO:0000256" key="5">
    <source>
        <dbReference type="ARBA" id="ARBA00022833"/>
    </source>
</evidence>
<dbReference type="GO" id="GO:0008270">
    <property type="term" value="F:zinc ion binding"/>
    <property type="evidence" value="ECO:0007669"/>
    <property type="project" value="UniProtKB-KW"/>
</dbReference>
<feature type="compositionally biased region" description="Basic and acidic residues" evidence="10">
    <location>
        <begin position="140"/>
        <end position="149"/>
    </location>
</feature>
<reference evidence="14" key="1">
    <citation type="submission" date="2019-12" db="UniProtKB">
        <authorList>
            <consortium name="WormBaseParasite"/>
        </authorList>
    </citation>
    <scope>IDENTIFICATION</scope>
</reference>
<keyword evidence="4" id="KW-0863">Zinc-finger</keyword>
<keyword evidence="7" id="KW-0238">DNA-binding</keyword>
<dbReference type="InterPro" id="IPR033599">
    <property type="entry name" value="TAF1B/Rrn7"/>
</dbReference>
<evidence type="ECO:0000259" key="12">
    <source>
        <dbReference type="Pfam" id="PF20645"/>
    </source>
</evidence>
<evidence type="ECO:0000313" key="13">
    <source>
        <dbReference type="Proteomes" id="UP000046395"/>
    </source>
</evidence>
<dbReference type="PANTHER" id="PTHR31576">
    <property type="entry name" value="TATA BOX-BINDING PROTEIN-ASSOCIATED FACTOR RNA POLYMERASE I SUBUNIT B"/>
    <property type="match status" value="1"/>
</dbReference>
<dbReference type="Pfam" id="PF20645">
    <property type="entry name" value="Rrn7_cyclin_C"/>
    <property type="match status" value="1"/>
</dbReference>
<dbReference type="STRING" id="70415.A0A5S6QPX7"/>
<keyword evidence="13" id="KW-1185">Reference proteome</keyword>
<dbReference type="GO" id="GO:0001164">
    <property type="term" value="F:RNA polymerase I core promoter sequence-specific DNA binding"/>
    <property type="evidence" value="ECO:0007669"/>
    <property type="project" value="InterPro"/>
</dbReference>
<evidence type="ECO:0000259" key="11">
    <source>
        <dbReference type="Pfam" id="PF20644"/>
    </source>
</evidence>
<keyword evidence="3" id="KW-0479">Metal-binding</keyword>
<dbReference type="InterPro" id="IPR048538">
    <property type="entry name" value="Rrn7_cyclin_C"/>
</dbReference>
<dbReference type="InterPro" id="IPR048540">
    <property type="entry name" value="Rrn7_cyclin_N"/>
</dbReference>
<dbReference type="WBParaSite" id="TMUE_2000009290.1">
    <property type="protein sequence ID" value="TMUE_2000009290.1"/>
    <property type="gene ID" value="WBGene00287325"/>
</dbReference>
<dbReference type="GO" id="GO:0042790">
    <property type="term" value="P:nucleolar large rRNA transcription by RNA polymerase I"/>
    <property type="evidence" value="ECO:0007669"/>
    <property type="project" value="TreeGrafter"/>
</dbReference>
<evidence type="ECO:0000256" key="3">
    <source>
        <dbReference type="ARBA" id="ARBA00022723"/>
    </source>
</evidence>
<feature type="domain" description="Rrn7/TAF1B C-terminal cyclin" evidence="12">
    <location>
        <begin position="257"/>
        <end position="334"/>
    </location>
</feature>
<dbReference type="PANTHER" id="PTHR31576:SF2">
    <property type="entry name" value="TATA BOX-BINDING PROTEIN-ASSOCIATED FACTOR RNA POLYMERASE I SUBUNIT B"/>
    <property type="match status" value="1"/>
</dbReference>
<evidence type="ECO:0000256" key="8">
    <source>
        <dbReference type="ARBA" id="ARBA00023163"/>
    </source>
</evidence>
<evidence type="ECO:0000256" key="6">
    <source>
        <dbReference type="ARBA" id="ARBA00023015"/>
    </source>
</evidence>
<keyword evidence="6" id="KW-0805">Transcription regulation</keyword>
<evidence type="ECO:0000256" key="9">
    <source>
        <dbReference type="ARBA" id="ARBA00023242"/>
    </source>
</evidence>
<accession>A0A5S6QPX7</accession>
<dbReference type="Pfam" id="PF20644">
    <property type="entry name" value="Rrn7_cyclin_N"/>
    <property type="match status" value="1"/>
</dbReference>
<keyword evidence="8" id="KW-0804">Transcription</keyword>
<protein>
    <submittedName>
        <fullName evidence="14">TATA box-binding protein-associated factor RNA polymerase I subunit B</fullName>
    </submittedName>
</protein>
<feature type="domain" description="Rrn7/TAF1B N-terminal cyclin" evidence="11">
    <location>
        <begin position="79"/>
        <end position="206"/>
    </location>
</feature>
<evidence type="ECO:0000313" key="14">
    <source>
        <dbReference type="WBParaSite" id="TMUE_2000009290.1"/>
    </source>
</evidence>
<evidence type="ECO:0000256" key="7">
    <source>
        <dbReference type="ARBA" id="ARBA00023125"/>
    </source>
</evidence>
<sequence>MGRSCAVCGAEDFVCMDGFYYCSVCSMQSMQHEQEVEEHAENLNLTAKSEIRASKAKPEQEAVSDARHTYEEDLKEYTVMLSRQVDALISYGFSPVIKRAAKVLWFRMVLQAIKDGHARDSRRLKHRRKKRSEEDAAVTQEDKTKATVDEHASEENLLLKRQKIEPYVLRPITTLAVCWFACRSCGYKILISDLCLLVTQRLLPFYGDTLCDDIRQSTFGEKNIGNRIVSLSYVYWKFCVISRTFTFLQNVVTMEVEEMIARFSFDLNLPGEVFQTALDLMRRLNVSNVVNLHEDALPKFTSQRLPTPLEMKAMCFIVIALKGLFKLNDSHEQQVALTALRRYKDNDFGHDQLPFLFPCWLLHNELKMAIMEGSSVEEVLSPAWFDCNAKIVNRVMVEFYNISHLRSRDKIRSHVLSGIFQASSHSVAPCGPGPFAFRSLPRRFESLLANRSHELDADTVALFCSNFASMFIPDCPSFPDGPNYGFYPTLPHHRSDNSSHLFKEMSLAVFSTSFDRLLRLCSSYLFCVPKLLFIALQKIELELMVSPTYPKSRIPFYK</sequence>
<feature type="region of interest" description="Disordered" evidence="10">
    <location>
        <begin position="121"/>
        <end position="149"/>
    </location>
</feature>